<dbReference type="EMBL" id="JBHUDM010000006">
    <property type="protein sequence ID" value="MFD1643627.1"/>
    <property type="molecule type" value="Genomic_DNA"/>
</dbReference>
<keyword evidence="1" id="KW-0472">Membrane</keyword>
<reference evidence="3 4" key="1">
    <citation type="journal article" date="2019" name="Int. J. Syst. Evol. Microbiol.">
        <title>The Global Catalogue of Microorganisms (GCM) 10K type strain sequencing project: providing services to taxonomists for standard genome sequencing and annotation.</title>
        <authorList>
            <consortium name="The Broad Institute Genomics Platform"/>
            <consortium name="The Broad Institute Genome Sequencing Center for Infectious Disease"/>
            <person name="Wu L."/>
            <person name="Ma J."/>
        </authorList>
    </citation>
    <scope>NUCLEOTIDE SEQUENCE [LARGE SCALE GENOMIC DNA]</scope>
    <source>
        <strain evidence="3 4">CGMCC 1.10593</strain>
    </source>
</reference>
<keyword evidence="4" id="KW-1185">Reference proteome</keyword>
<dbReference type="Proteomes" id="UP001597052">
    <property type="component" value="Unassembled WGS sequence"/>
</dbReference>
<dbReference type="AlphaFoldDB" id="A0ABD6DBM2"/>
<evidence type="ECO:0000313" key="4">
    <source>
        <dbReference type="Proteomes" id="UP001597052"/>
    </source>
</evidence>
<protein>
    <submittedName>
        <fullName evidence="3">Zinc ribbon domain-containing protein</fullName>
    </submittedName>
</protein>
<keyword evidence="1" id="KW-0812">Transmembrane</keyword>
<proteinExistence type="predicted"/>
<gene>
    <name evidence="3" type="ORF">ACFSBW_17290</name>
</gene>
<dbReference type="Pfam" id="PF24460">
    <property type="entry name" value="DUF7575"/>
    <property type="match status" value="1"/>
</dbReference>
<evidence type="ECO:0000313" key="3">
    <source>
        <dbReference type="EMBL" id="MFD1643627.1"/>
    </source>
</evidence>
<accession>A0ABD6DBM2</accession>
<feature type="transmembrane region" description="Helical" evidence="1">
    <location>
        <begin position="62"/>
        <end position="86"/>
    </location>
</feature>
<dbReference type="RefSeq" id="WP_256397610.1">
    <property type="nucleotide sequence ID" value="NZ_JANHDJ010000008.1"/>
</dbReference>
<keyword evidence="1" id="KW-1133">Transmembrane helix</keyword>
<sequence length="145" mass="15957">MGQSNTHKRPWLAALLSAIAMGLGQLYLRRWRRAIGWLIVLLGVNVIFVDQTAVTGAQNGELMAILSLLPVPIVGALCVLDAYVLAHATNTVREHSAPVTTEHPPCPNCGKELDPELTFCHWCTTEIEWGRETEFDQSPEKQGSP</sequence>
<evidence type="ECO:0000259" key="2">
    <source>
        <dbReference type="Pfam" id="PF24460"/>
    </source>
</evidence>
<feature type="transmembrane region" description="Helical" evidence="1">
    <location>
        <begin position="35"/>
        <end position="56"/>
    </location>
</feature>
<dbReference type="InterPro" id="IPR055997">
    <property type="entry name" value="DUF7575"/>
</dbReference>
<feature type="domain" description="DUF7575" evidence="2">
    <location>
        <begin position="102"/>
        <end position="128"/>
    </location>
</feature>
<comment type="caution">
    <text evidence="3">The sequence shown here is derived from an EMBL/GenBank/DDBJ whole genome shotgun (WGS) entry which is preliminary data.</text>
</comment>
<feature type="transmembrane region" description="Helical" evidence="1">
    <location>
        <begin position="12"/>
        <end position="28"/>
    </location>
</feature>
<name>A0ABD6DBM2_9EURY</name>
<evidence type="ECO:0000256" key="1">
    <source>
        <dbReference type="SAM" id="Phobius"/>
    </source>
</evidence>
<organism evidence="3 4">
    <name type="scientific">Halohasta litorea</name>
    <dbReference type="NCBI Taxonomy" id="869891"/>
    <lineage>
        <taxon>Archaea</taxon>
        <taxon>Methanobacteriati</taxon>
        <taxon>Methanobacteriota</taxon>
        <taxon>Stenosarchaea group</taxon>
        <taxon>Halobacteria</taxon>
        <taxon>Halobacteriales</taxon>
        <taxon>Haloferacaceae</taxon>
        <taxon>Halohasta</taxon>
    </lineage>
</organism>